<keyword evidence="9" id="KW-0067">ATP-binding</keyword>
<feature type="domain" description="WHEP-TRS" evidence="21">
    <location>
        <begin position="794"/>
        <end position="850"/>
    </location>
</feature>
<dbReference type="NCBIfam" id="TIGR00408">
    <property type="entry name" value="proS_fam_I"/>
    <property type="match status" value="1"/>
</dbReference>
<dbReference type="Pfam" id="PF20974">
    <property type="entry name" value="tRNA-synt_1c_C2"/>
    <property type="match status" value="1"/>
</dbReference>
<dbReference type="GeneTree" id="ENSGT00550000074815"/>
<dbReference type="Ensembl" id="ENSPMRT00000005969.1">
    <property type="protein sequence ID" value="ENSPMRP00000005609.1"/>
    <property type="gene ID" value="ENSPMRG00000002972.1"/>
</dbReference>
<dbReference type="Pfam" id="PF09180">
    <property type="entry name" value="ProRS-C_1"/>
    <property type="match status" value="1"/>
</dbReference>
<proteinExistence type="inferred from homology"/>
<dbReference type="InterPro" id="IPR000924">
    <property type="entry name" value="Glu/Gln-tRNA-synth"/>
</dbReference>
<dbReference type="GO" id="GO:0004818">
    <property type="term" value="F:glutamate-tRNA ligase activity"/>
    <property type="evidence" value="ECO:0007669"/>
    <property type="project" value="UniProtKB-EC"/>
</dbReference>
<dbReference type="InterPro" id="IPR004499">
    <property type="entry name" value="Pro-tRNA-ligase_IIa_arc-type"/>
</dbReference>
<dbReference type="GO" id="GO:0006433">
    <property type="term" value="P:prolyl-tRNA aminoacylation"/>
    <property type="evidence" value="ECO:0007669"/>
    <property type="project" value="InterPro"/>
</dbReference>
<dbReference type="InterPro" id="IPR036282">
    <property type="entry name" value="Glutathione-S-Trfase_C_sf"/>
</dbReference>
<evidence type="ECO:0000259" key="20">
    <source>
        <dbReference type="PROSITE" id="PS50862"/>
    </source>
</evidence>
<reference evidence="22" key="3">
    <citation type="submission" date="2025-09" db="UniProtKB">
        <authorList>
            <consortium name="Ensembl"/>
        </authorList>
    </citation>
    <scope>IDENTIFICATION</scope>
</reference>
<dbReference type="Proteomes" id="UP000472272">
    <property type="component" value="Chromosome 3"/>
</dbReference>
<dbReference type="FunFam" id="1.10.287.10:FF:000004">
    <property type="entry name" value="bifunctional glutamate/proline--tRNA ligase"/>
    <property type="match status" value="2"/>
</dbReference>
<dbReference type="InterPro" id="IPR020058">
    <property type="entry name" value="Glu/Gln-tRNA-synth_Ib_cat-dom"/>
</dbReference>
<feature type="domain" description="WHEP-TRS" evidence="21">
    <location>
        <begin position="718"/>
        <end position="774"/>
    </location>
</feature>
<dbReference type="PROSITE" id="PS51185">
    <property type="entry name" value="WHEP_TRS_2"/>
    <property type="match status" value="3"/>
</dbReference>
<comment type="catalytic activity">
    <reaction evidence="14">
        <text>tRNA(Glu) + L-glutamate + ATP = L-glutamyl-tRNA(Glu) + AMP + diphosphate</text>
        <dbReference type="Rhea" id="RHEA:23540"/>
        <dbReference type="Rhea" id="RHEA-COMP:9663"/>
        <dbReference type="Rhea" id="RHEA-COMP:9680"/>
        <dbReference type="ChEBI" id="CHEBI:29985"/>
        <dbReference type="ChEBI" id="CHEBI:30616"/>
        <dbReference type="ChEBI" id="CHEBI:33019"/>
        <dbReference type="ChEBI" id="CHEBI:78442"/>
        <dbReference type="ChEBI" id="CHEBI:78520"/>
        <dbReference type="ChEBI" id="CHEBI:456215"/>
        <dbReference type="EC" id="6.1.1.17"/>
    </reaction>
    <physiologicalReaction direction="left-to-right" evidence="14">
        <dbReference type="Rhea" id="RHEA:23541"/>
    </physiologicalReaction>
</comment>
<dbReference type="InterPro" id="IPR016061">
    <property type="entry name" value="Pro-tRNA_ligase_II_C"/>
</dbReference>
<evidence type="ECO:0000256" key="18">
    <source>
        <dbReference type="ARBA" id="ARBA00076053"/>
    </source>
</evidence>
<evidence type="ECO:0000256" key="13">
    <source>
        <dbReference type="ARBA" id="ARBA00023268"/>
    </source>
</evidence>
<reference evidence="22" key="2">
    <citation type="submission" date="2025-08" db="UniProtKB">
        <authorList>
            <consortium name="Ensembl"/>
        </authorList>
    </citation>
    <scope>IDENTIFICATION</scope>
</reference>
<evidence type="ECO:0000256" key="19">
    <source>
        <dbReference type="SAM" id="MobiDB-lite"/>
    </source>
</evidence>
<dbReference type="SUPFAM" id="SSF47060">
    <property type="entry name" value="S15/NS1 RNA-binding domain"/>
    <property type="match status" value="3"/>
</dbReference>
<evidence type="ECO:0000256" key="7">
    <source>
        <dbReference type="ARBA" id="ARBA00022741"/>
    </source>
</evidence>
<dbReference type="PROSITE" id="PS00178">
    <property type="entry name" value="AA_TRNA_LIGASE_I"/>
    <property type="match status" value="1"/>
</dbReference>
<dbReference type="PANTHER" id="PTHR43382:SF2">
    <property type="entry name" value="BIFUNCTIONAL GLUTAMATE_PROLINE--TRNA LIGASE"/>
    <property type="match status" value="1"/>
</dbReference>
<evidence type="ECO:0000256" key="16">
    <source>
        <dbReference type="ARBA" id="ARBA00061295"/>
    </source>
</evidence>
<dbReference type="GO" id="GO:0006424">
    <property type="term" value="P:glutamyl-tRNA aminoacylation"/>
    <property type="evidence" value="ECO:0007669"/>
    <property type="project" value="InterPro"/>
</dbReference>
<reference evidence="22 23" key="1">
    <citation type="journal article" date="2019" name="Proc. Natl. Acad. Sci. U.S.A.">
        <title>Regulatory changes in pterin and carotenoid genes underlie balanced color polymorphisms in the wall lizard.</title>
        <authorList>
            <person name="Andrade P."/>
            <person name="Pinho C."/>
            <person name="Perez I de Lanuza G."/>
            <person name="Afonso S."/>
            <person name="Brejcha J."/>
            <person name="Rubin C.J."/>
            <person name="Wallerman O."/>
            <person name="Pereira P."/>
            <person name="Sabatino S.J."/>
            <person name="Bellati A."/>
            <person name="Pellitteri-Rosa D."/>
            <person name="Bosakova Z."/>
            <person name="Bunikis I."/>
            <person name="Carretero M.A."/>
            <person name="Feiner N."/>
            <person name="Marsik P."/>
            <person name="Pauperio F."/>
            <person name="Salvi D."/>
            <person name="Soler L."/>
            <person name="While G.M."/>
            <person name="Uller T."/>
            <person name="Font E."/>
            <person name="Andersson L."/>
            <person name="Carneiro M."/>
        </authorList>
    </citation>
    <scope>NUCLEOTIDE SEQUENCE</scope>
</reference>
<dbReference type="InterPro" id="IPR009068">
    <property type="entry name" value="uS15_NS1_RNA-bd_sf"/>
</dbReference>
<dbReference type="InterPro" id="IPR004526">
    <property type="entry name" value="Glu-tRNA-synth_arc/euk"/>
</dbReference>
<evidence type="ECO:0000256" key="8">
    <source>
        <dbReference type="ARBA" id="ARBA00022833"/>
    </source>
</evidence>
<comment type="similarity">
    <text evidence="1">In the C-terminal section; belongs to the class-II aminoacyl-tRNA synthetase family.</text>
</comment>
<dbReference type="SUPFAM" id="SSF52954">
    <property type="entry name" value="Class II aaRS ABD-related"/>
    <property type="match status" value="1"/>
</dbReference>
<feature type="region of interest" description="Disordered" evidence="19">
    <location>
        <begin position="841"/>
        <end position="870"/>
    </location>
</feature>
<dbReference type="Gene3D" id="1.20.1050.130">
    <property type="match status" value="1"/>
</dbReference>
<feature type="domain" description="WHEP-TRS" evidence="21">
    <location>
        <begin position="872"/>
        <end position="928"/>
    </location>
</feature>
<dbReference type="Gene3D" id="3.30.110.30">
    <property type="entry name" value="C-terminal domain of ProRS"/>
    <property type="match status" value="1"/>
</dbReference>
<dbReference type="InterPro" id="IPR000738">
    <property type="entry name" value="WHEP-TRS_dom"/>
</dbReference>
<keyword evidence="6" id="KW-0479">Metal-binding</keyword>
<dbReference type="CDD" id="cd00936">
    <property type="entry name" value="WEPRS_RNA"/>
    <property type="match status" value="3"/>
</dbReference>
<evidence type="ECO:0000256" key="12">
    <source>
        <dbReference type="ARBA" id="ARBA00023146"/>
    </source>
</evidence>
<dbReference type="FunFam" id="3.40.50.800:FF:000005">
    <property type="entry name" value="bifunctional glutamate/proline--tRNA ligase"/>
    <property type="match status" value="1"/>
</dbReference>
<dbReference type="PANTHER" id="PTHR43382">
    <property type="entry name" value="PROLYL-TRNA SYNTHETASE"/>
    <property type="match status" value="1"/>
</dbReference>
<evidence type="ECO:0000256" key="1">
    <source>
        <dbReference type="ARBA" id="ARBA00009968"/>
    </source>
</evidence>
<dbReference type="FunFam" id="1.10.287.10:FF:000006">
    <property type="entry name" value="Bifunctional glutamate/proline--tRNA ligase"/>
    <property type="match status" value="1"/>
</dbReference>
<dbReference type="HAMAP" id="MF_02076">
    <property type="entry name" value="Glu_tRNA_synth_type2"/>
    <property type="match status" value="1"/>
</dbReference>
<dbReference type="Pfam" id="PF00458">
    <property type="entry name" value="WHEP-TRS"/>
    <property type="match status" value="3"/>
</dbReference>
<keyword evidence="10" id="KW-0694">RNA-binding</keyword>
<dbReference type="CDD" id="cd00778">
    <property type="entry name" value="ProRS_core_arch_euk"/>
    <property type="match status" value="1"/>
</dbReference>
<dbReference type="EC" id="6.1.1.15" evidence="2"/>
<dbReference type="GO" id="GO:0046872">
    <property type="term" value="F:metal ion binding"/>
    <property type="evidence" value="ECO:0007669"/>
    <property type="project" value="UniProtKB-KW"/>
</dbReference>
<keyword evidence="23" id="KW-1185">Reference proteome</keyword>
<dbReference type="FunFam" id="3.30.110.30:FF:000001">
    <property type="entry name" value="Bifunctional glutamate/proline--tRNA ligase"/>
    <property type="match status" value="1"/>
</dbReference>
<dbReference type="SMART" id="SM00991">
    <property type="entry name" value="WHEP-TRS"/>
    <property type="match status" value="3"/>
</dbReference>
<feature type="domain" description="Aminoacyl-transfer RNA synthetases class-II family profile" evidence="20">
    <location>
        <begin position="1028"/>
        <end position="1270"/>
    </location>
</feature>
<dbReference type="Pfam" id="PF03950">
    <property type="entry name" value="tRNA-synt_1c_C"/>
    <property type="match status" value="1"/>
</dbReference>
<feature type="compositionally biased region" description="Polar residues" evidence="19">
    <location>
        <begin position="859"/>
        <end position="868"/>
    </location>
</feature>
<dbReference type="GO" id="GO:0005737">
    <property type="term" value="C:cytoplasm"/>
    <property type="evidence" value="ECO:0007669"/>
    <property type="project" value="InterPro"/>
</dbReference>
<dbReference type="SMART" id="SM00946">
    <property type="entry name" value="ProRS-C_1"/>
    <property type="match status" value="1"/>
</dbReference>
<dbReference type="InterPro" id="IPR011035">
    <property type="entry name" value="Ribosomal_bL25/Gln-tRNA_synth"/>
</dbReference>
<dbReference type="FunFam" id="2.40.240.10:FF:000005">
    <property type="entry name" value="Bifunctional glutamate/proline--tRNA ligase"/>
    <property type="match status" value="1"/>
</dbReference>
<evidence type="ECO:0000256" key="15">
    <source>
        <dbReference type="ARBA" id="ARBA00050792"/>
    </source>
</evidence>
<keyword evidence="4" id="KW-0597">Phosphoprotein</keyword>
<dbReference type="InterPro" id="IPR020059">
    <property type="entry name" value="Glu/Gln-tRNA-synth_Ib_codon-bd"/>
</dbReference>
<dbReference type="InterPro" id="IPR002314">
    <property type="entry name" value="aa-tRNA-synt_IIb"/>
</dbReference>
<dbReference type="GO" id="GO:0003723">
    <property type="term" value="F:RNA binding"/>
    <property type="evidence" value="ECO:0007669"/>
    <property type="project" value="UniProtKB-KW"/>
</dbReference>
<evidence type="ECO:0000256" key="2">
    <source>
        <dbReference type="ARBA" id="ARBA00012831"/>
    </source>
</evidence>
<accession>A0A670I170</accession>
<dbReference type="FunFam" id="3.40.50.620:FF:000070">
    <property type="entry name" value="Bifunctional glutamate/proline--tRNA ligase"/>
    <property type="match status" value="1"/>
</dbReference>
<dbReference type="PRINTS" id="PR00987">
    <property type="entry name" value="TRNASYNTHGLU"/>
</dbReference>
<organism evidence="22 23">
    <name type="scientific">Podarcis muralis</name>
    <name type="common">Wall lizard</name>
    <name type="synonym">Lacerta muralis</name>
    <dbReference type="NCBI Taxonomy" id="64176"/>
    <lineage>
        <taxon>Eukaryota</taxon>
        <taxon>Metazoa</taxon>
        <taxon>Chordata</taxon>
        <taxon>Craniata</taxon>
        <taxon>Vertebrata</taxon>
        <taxon>Euteleostomi</taxon>
        <taxon>Lepidosauria</taxon>
        <taxon>Squamata</taxon>
        <taxon>Bifurcata</taxon>
        <taxon>Unidentata</taxon>
        <taxon>Episquamata</taxon>
        <taxon>Laterata</taxon>
        <taxon>Lacertibaenia</taxon>
        <taxon>Lacertidae</taxon>
        <taxon>Podarcis</taxon>
    </lineage>
</organism>
<dbReference type="InterPro" id="IPR045864">
    <property type="entry name" value="aa-tRNA-synth_II/BPL/LPL"/>
</dbReference>
<evidence type="ECO:0000256" key="3">
    <source>
        <dbReference type="ARBA" id="ARBA00012835"/>
    </source>
</evidence>
<keyword evidence="8" id="KW-0862">Zinc</keyword>
<dbReference type="InterPro" id="IPR017449">
    <property type="entry name" value="Pro-tRNA_synth_II"/>
</dbReference>
<sequence>ALLTAEHVKDHVKISVEEGQENILRVSDQVTFTDVNSIARYLARIATSAGLYGSNLLEHTEVDHWMEFSTTKLSSSTSFASAVQELNNCLSLRTYLVGNSLSLADFSVWATLKGNSAGQELLLHGKAPVHVKRWYNFLETQHVFQSVGSRWTVGAAIPKTKMAAEKKQDVGKFVELPGAEMGKVIVRFPPEASGYLHIGHAKAALLNQHYQVNFKGKLIMRFDDTNPEKEKEDFEKVILEDVAMLHIKPDQFTYTSDHFETIMKYAEKLIHEGKAYVDDTPAEQMKMEREQRTESKHRNNSVEKNFKMWEEMKKGTEYGQTCCLRAKIDMSSNNGCMRDPTLYRCKNQPHPRTGNKYNIYPTYDFACPIVDSIEGVTHALRTTEYHDRDEQFYWIIEALEIRKPYIWEYSRLNLNNTVLSKRKLTWFVNEGLVDGWDDPRFPTVRGVLRRGMTVEGLKQFIAAQGSSRSVVNMEWDKIWSFNKKVIDPVAPRYTALLKNEVVTVNVPEAQEEMKEVAKHPKNAEVGLKSVWYSPKVLVEGADAETLTEGEMVTFINWGNITITKIHKNSAGKITSIDAKLNLENKDYKKTAKITWLAETPRAPPIPTVCVNYEHLITKPVLGKEEDFKQYVNRNSKQEELMLGDPCLKDLKKGDIIQIQRRGFYICDQPYEPISPYSCKEAPCILIYIPDGHTKEMPTSGSKEKTKAETAKKETSVEDHLALYSKVSAQGDAVCELKSKKAAKEEVDAAVKQLLALKAEYKEKTGQDYKPGNPPVAAVQAQPSKCEAASATHLDSKSLYDKVDEQGEVVRKLKAEKVPKDKVDEAVKLLLSLKAEYKEKTGQDYKPGQLPAPQAHALNQPASTETSGPDSAEAKALFNKVALQGEVVRKLKAEKVPKDKIDAAVQELLQLKAQYKTLAGIDYKPVSATGAEDKDKRKKEKENKSEKQNKQQKQNEGQKKESQKDQSGGSNLSSNGPGDGQGPKKQTRLGLEAKKEENLSDWYSQVITKSEMIEYYDVSGCYILRPWAFSIWESIKEFFDGEIKKLGVENCYFPMFVSQAALEKEKTHIADFAPEVAWVTRSGKTELAEPIAVRPTSETVMYPAYAKWVQSHRDLPIKLNQWCNVVRWEFKHPQPFLRTREFLWQEGHTAFATYEEAAEEVLQILDLYARVYEELLAIPVVKGRKTEKEKFAGGDYTTTIEAFISASGRGIQGATSHHLGQNFSKMFEIVFEDPKIPGEKQFAYQNSWGITTRTIGVMTMIHGDNMGLVLPPRVASVQVVIIPCGITNSLSEEDKEALMAKCAEYRKQLFSANIRARVDLRENYSPGWKFNHWELKGVPIRLEVGPRDMKNHQFVAVRRDTGEKLTFAENEAVDQLRRVLDKIQTNLFDRASKDLKNHMVVANTMEEFQTALDSGKIVQIPFCGEIDCEDWIKKTTARDQDLEPGAPSMGAKSLCIPFKPLCKLENGAKCVCGKNLAKFYTLFGRSY</sequence>
<dbReference type="FunFam" id="3.30.930.10:FF:000007">
    <property type="entry name" value="Bifunctional glutamate/proline--tRNA ligase"/>
    <property type="match status" value="1"/>
</dbReference>
<name>A0A670I170_PODMU</name>
<evidence type="ECO:0000313" key="22">
    <source>
        <dbReference type="Ensembl" id="ENSPMRP00000005609.1"/>
    </source>
</evidence>
<evidence type="ECO:0000256" key="6">
    <source>
        <dbReference type="ARBA" id="ARBA00022723"/>
    </source>
</evidence>
<dbReference type="CDD" id="cd00807">
    <property type="entry name" value="GlnRS_core"/>
    <property type="match status" value="1"/>
</dbReference>
<dbReference type="GO" id="GO:0004827">
    <property type="term" value="F:proline-tRNA ligase activity"/>
    <property type="evidence" value="ECO:0007669"/>
    <property type="project" value="UniProtKB-EC"/>
</dbReference>
<dbReference type="InterPro" id="IPR049437">
    <property type="entry name" value="tRNA-synt_1c_C2"/>
</dbReference>
<dbReference type="SUPFAM" id="SSF64586">
    <property type="entry name" value="C-terminal domain of ProRS"/>
    <property type="match status" value="1"/>
</dbReference>
<evidence type="ECO:0000256" key="5">
    <source>
        <dbReference type="ARBA" id="ARBA00022598"/>
    </source>
</evidence>
<keyword evidence="13" id="KW-0511">Multifunctional enzyme</keyword>
<dbReference type="PROSITE" id="PS50862">
    <property type="entry name" value="AA_TRNA_LIGASE_II"/>
    <property type="match status" value="1"/>
</dbReference>
<dbReference type="Gene3D" id="3.40.50.800">
    <property type="entry name" value="Anticodon-binding domain"/>
    <property type="match status" value="1"/>
</dbReference>
<dbReference type="SUPFAM" id="SSF47616">
    <property type="entry name" value="GST C-terminal domain-like"/>
    <property type="match status" value="1"/>
</dbReference>
<evidence type="ECO:0000313" key="23">
    <source>
        <dbReference type="Proteomes" id="UP000472272"/>
    </source>
</evidence>
<keyword evidence="11" id="KW-0648">Protein biosynthesis</keyword>
<dbReference type="Gene3D" id="1.10.287.10">
    <property type="entry name" value="S15/NS1, RNA-binding"/>
    <property type="match status" value="3"/>
</dbReference>
<protein>
    <recommendedName>
        <fullName evidence="17">Bifunctional glutamate/proline--tRNA ligase</fullName>
        <ecNumber evidence="2">6.1.1.15</ecNumber>
        <ecNumber evidence="3">6.1.1.17</ecNumber>
    </recommendedName>
    <alternativeName>
        <fullName evidence="18">Bifunctional aminoacyl-tRNA synthetase</fullName>
    </alternativeName>
</protein>
<dbReference type="EC" id="6.1.1.17" evidence="3"/>
<keyword evidence="12" id="KW-0030">Aminoacyl-tRNA synthetase</keyword>
<dbReference type="Pfam" id="PF03129">
    <property type="entry name" value="HGTP_anticodon"/>
    <property type="match status" value="1"/>
</dbReference>
<feature type="region of interest" description="Disordered" evidence="19">
    <location>
        <begin position="928"/>
        <end position="987"/>
    </location>
</feature>
<dbReference type="FunFam" id="3.90.800.10:FF:000001">
    <property type="entry name" value="Glutamine--tRNA ligase"/>
    <property type="match status" value="1"/>
</dbReference>
<dbReference type="HAMAP" id="MF_01571">
    <property type="entry name" value="Pro_tRNA_synth_type3"/>
    <property type="match status" value="1"/>
</dbReference>
<dbReference type="Pfam" id="PF00749">
    <property type="entry name" value="tRNA-synt_1c"/>
    <property type="match status" value="1"/>
</dbReference>
<dbReference type="InterPro" id="IPR001412">
    <property type="entry name" value="aa-tRNA-synth_I_CS"/>
</dbReference>
<dbReference type="Gene3D" id="3.40.50.620">
    <property type="entry name" value="HUPs"/>
    <property type="match status" value="1"/>
</dbReference>
<evidence type="ECO:0000256" key="10">
    <source>
        <dbReference type="ARBA" id="ARBA00022884"/>
    </source>
</evidence>
<dbReference type="SUPFAM" id="SSF52374">
    <property type="entry name" value="Nucleotidylyl transferase"/>
    <property type="match status" value="1"/>
</dbReference>
<dbReference type="Pfam" id="PF00587">
    <property type="entry name" value="tRNA-synt_2b"/>
    <property type="match status" value="1"/>
</dbReference>
<keyword evidence="7" id="KW-0547">Nucleotide-binding</keyword>
<dbReference type="InterPro" id="IPR014729">
    <property type="entry name" value="Rossmann-like_a/b/a_fold"/>
</dbReference>
<dbReference type="SUPFAM" id="SSF50715">
    <property type="entry name" value="Ribosomal protein L25-like"/>
    <property type="match status" value="1"/>
</dbReference>
<comment type="similarity">
    <text evidence="16">In the N-terminal section; belongs to the class-I aminoacyl-tRNA synthetase family. Glutamate--tRNA ligase type 2 subfamily.</text>
</comment>
<dbReference type="InterPro" id="IPR036621">
    <property type="entry name" value="Anticodon-bd_dom_sf"/>
</dbReference>
<keyword evidence="5" id="KW-0436">Ligase</keyword>
<comment type="catalytic activity">
    <reaction evidence="15">
        <text>tRNA(Pro) + L-proline + ATP = L-prolyl-tRNA(Pro) + AMP + diphosphate</text>
        <dbReference type="Rhea" id="RHEA:14305"/>
        <dbReference type="Rhea" id="RHEA-COMP:9700"/>
        <dbReference type="Rhea" id="RHEA-COMP:9702"/>
        <dbReference type="ChEBI" id="CHEBI:30616"/>
        <dbReference type="ChEBI" id="CHEBI:33019"/>
        <dbReference type="ChEBI" id="CHEBI:60039"/>
        <dbReference type="ChEBI" id="CHEBI:78442"/>
        <dbReference type="ChEBI" id="CHEBI:78532"/>
        <dbReference type="ChEBI" id="CHEBI:456215"/>
        <dbReference type="EC" id="6.1.1.15"/>
    </reaction>
    <physiologicalReaction direction="left-to-right" evidence="15">
        <dbReference type="Rhea" id="RHEA:14306"/>
    </physiologicalReaction>
</comment>
<dbReference type="InterPro" id="IPR004154">
    <property type="entry name" value="Anticodon-bd"/>
</dbReference>
<dbReference type="InterPro" id="IPR006195">
    <property type="entry name" value="aa-tRNA-synth_II"/>
</dbReference>
<dbReference type="Gene3D" id="2.40.240.10">
    <property type="entry name" value="Ribosomal Protein L25, Chain P"/>
    <property type="match status" value="2"/>
</dbReference>
<dbReference type="NCBIfam" id="TIGR00463">
    <property type="entry name" value="gltX_arch"/>
    <property type="match status" value="1"/>
</dbReference>
<evidence type="ECO:0000256" key="17">
    <source>
        <dbReference type="ARBA" id="ARBA00067786"/>
    </source>
</evidence>
<evidence type="ECO:0000256" key="9">
    <source>
        <dbReference type="ARBA" id="ARBA00022840"/>
    </source>
</evidence>
<evidence type="ECO:0000256" key="11">
    <source>
        <dbReference type="ARBA" id="ARBA00022917"/>
    </source>
</evidence>
<feature type="compositionally biased region" description="Basic and acidic residues" evidence="19">
    <location>
        <begin position="930"/>
        <end position="948"/>
    </location>
</feature>
<dbReference type="GO" id="GO:0017101">
    <property type="term" value="C:aminoacyl-tRNA synthetase multienzyme complex"/>
    <property type="evidence" value="ECO:0007669"/>
    <property type="project" value="UniProtKB-ARBA"/>
</dbReference>
<dbReference type="GO" id="GO:0005524">
    <property type="term" value="F:ATP binding"/>
    <property type="evidence" value="ECO:0007669"/>
    <property type="project" value="UniProtKB-KW"/>
</dbReference>
<evidence type="ECO:0000256" key="14">
    <source>
        <dbReference type="ARBA" id="ARBA00047366"/>
    </source>
</evidence>
<dbReference type="InterPro" id="IPR033721">
    <property type="entry name" value="ProRS_core_arch_euk"/>
</dbReference>
<dbReference type="Gene3D" id="3.30.930.10">
    <property type="entry name" value="Bira Bifunctional Protein, Domain 2"/>
    <property type="match status" value="1"/>
</dbReference>
<dbReference type="CDD" id="cd00862">
    <property type="entry name" value="ProRS_anticodon_zinc"/>
    <property type="match status" value="1"/>
</dbReference>
<evidence type="ECO:0000259" key="21">
    <source>
        <dbReference type="PROSITE" id="PS51185"/>
    </source>
</evidence>
<dbReference type="FunFam" id="1.10.1160.10:FF:000001">
    <property type="entry name" value="Glutamine--tRNA ligase"/>
    <property type="match status" value="1"/>
</dbReference>
<dbReference type="InterPro" id="IPR020056">
    <property type="entry name" value="Rbsml_bL25/Gln-tRNA_synth_N"/>
</dbReference>
<dbReference type="CDD" id="cd10309">
    <property type="entry name" value="GST_C_GluProRS_N"/>
    <property type="match status" value="1"/>
</dbReference>
<dbReference type="SUPFAM" id="SSF55681">
    <property type="entry name" value="Class II aaRS and biotin synthetases"/>
    <property type="match status" value="1"/>
</dbReference>
<evidence type="ECO:0000256" key="4">
    <source>
        <dbReference type="ARBA" id="ARBA00022553"/>
    </source>
</evidence>
<feature type="compositionally biased region" description="Low complexity" evidence="19">
    <location>
        <begin position="966"/>
        <end position="975"/>
    </location>
</feature>